<dbReference type="SUPFAM" id="SSF50129">
    <property type="entry name" value="GroES-like"/>
    <property type="match status" value="1"/>
</dbReference>
<evidence type="ECO:0000313" key="4">
    <source>
        <dbReference type="EMBL" id="MBD5769627.1"/>
    </source>
</evidence>
<dbReference type="Gene3D" id="3.40.50.720">
    <property type="entry name" value="NAD(P)-binding Rossmann-like Domain"/>
    <property type="match status" value="1"/>
</dbReference>
<dbReference type="InterPro" id="IPR013154">
    <property type="entry name" value="ADH-like_N"/>
</dbReference>
<dbReference type="Proteomes" id="UP000604161">
    <property type="component" value="Unassembled WGS sequence"/>
</dbReference>
<evidence type="ECO:0000259" key="3">
    <source>
        <dbReference type="SMART" id="SM00829"/>
    </source>
</evidence>
<proteinExistence type="predicted"/>
<organism evidence="4 5">
    <name type="scientific">Marinomonas colpomeniae</name>
    <dbReference type="NCBI Taxonomy" id="2774408"/>
    <lineage>
        <taxon>Bacteria</taxon>
        <taxon>Pseudomonadati</taxon>
        <taxon>Pseudomonadota</taxon>
        <taxon>Gammaproteobacteria</taxon>
        <taxon>Oceanospirillales</taxon>
        <taxon>Oceanospirillaceae</taxon>
        <taxon>Marinomonas</taxon>
    </lineage>
</organism>
<dbReference type="PANTHER" id="PTHR48106:SF18">
    <property type="entry name" value="QUINONE OXIDOREDUCTASE PIG3"/>
    <property type="match status" value="1"/>
</dbReference>
<keyword evidence="1" id="KW-0521">NADP</keyword>
<keyword evidence="5" id="KW-1185">Reference proteome</keyword>
<dbReference type="Pfam" id="PF13602">
    <property type="entry name" value="ADH_zinc_N_2"/>
    <property type="match status" value="1"/>
</dbReference>
<sequence>MVRKNIEYRLNAFGDSSQIFPIKTELAEPAKGEVQLRMVAMGLSMADVLIRRGFYPDVKNPNVVMGYEGIGVIEALGSDVSETFPALTKGLQVAVMSITGNNTHFRNIDAKDVVPLPNSVSDADIPSVAALMLNYVTAYQMIHRQSLCFDDNTPTKRVLVHSASGGVGMAIVQLLASLNVDVYGTASAKNHQRLRHYGVTPIDYTHDDVASVCQKAGGMDIVFDGIGGSHLNLSNKCLAKKGSLVCYGMTELVKGKPESRLTFVKFLATSVRYLIKTKISSRYSFYSVTNMRSKQPKWFIEDFHHVFKLFKAGELQPDLAPVLPLSQLVKAHSNLEQGITVGKQVLVVETYSHLP</sequence>
<dbReference type="SUPFAM" id="SSF51735">
    <property type="entry name" value="NAD(P)-binding Rossmann-fold domains"/>
    <property type="match status" value="1"/>
</dbReference>
<dbReference type="SMART" id="SM00829">
    <property type="entry name" value="PKS_ER"/>
    <property type="match status" value="1"/>
</dbReference>
<dbReference type="Pfam" id="PF08240">
    <property type="entry name" value="ADH_N"/>
    <property type="match status" value="1"/>
</dbReference>
<evidence type="ECO:0000256" key="2">
    <source>
        <dbReference type="ARBA" id="ARBA00023002"/>
    </source>
</evidence>
<dbReference type="PANTHER" id="PTHR48106">
    <property type="entry name" value="QUINONE OXIDOREDUCTASE PIG3-RELATED"/>
    <property type="match status" value="1"/>
</dbReference>
<gene>
    <name evidence="4" type="ORF">IF202_01055</name>
</gene>
<feature type="domain" description="Enoyl reductase (ER)" evidence="3">
    <location>
        <begin position="14"/>
        <end position="346"/>
    </location>
</feature>
<evidence type="ECO:0000313" key="5">
    <source>
        <dbReference type="Proteomes" id="UP000604161"/>
    </source>
</evidence>
<keyword evidence="2" id="KW-0560">Oxidoreductase</keyword>
<accession>A0ABR8NYQ5</accession>
<dbReference type="EMBL" id="JACYFC010000001">
    <property type="protein sequence ID" value="MBD5769627.1"/>
    <property type="molecule type" value="Genomic_DNA"/>
</dbReference>
<reference evidence="4 5" key="1">
    <citation type="submission" date="2020-09" db="EMBL/GenBank/DDBJ databases">
        <title>Marinomonas sp. nov., isolated from the cysticercosis algae of Qingdao, China.</title>
        <authorList>
            <person name="Sun X."/>
        </authorList>
    </citation>
    <scope>NUCLEOTIDE SEQUENCE [LARGE SCALE GENOMIC DNA]</scope>
    <source>
        <strain evidence="4 5">SM2066</strain>
    </source>
</reference>
<dbReference type="InterPro" id="IPR011032">
    <property type="entry name" value="GroES-like_sf"/>
</dbReference>
<dbReference type="InterPro" id="IPR036291">
    <property type="entry name" value="NAD(P)-bd_dom_sf"/>
</dbReference>
<protein>
    <submittedName>
        <fullName evidence="4">Zinc-binding dehydrogenase</fullName>
    </submittedName>
</protein>
<name>A0ABR8NYQ5_9GAMM</name>
<dbReference type="Gene3D" id="3.90.180.10">
    <property type="entry name" value="Medium-chain alcohol dehydrogenases, catalytic domain"/>
    <property type="match status" value="1"/>
</dbReference>
<comment type="caution">
    <text evidence="4">The sequence shown here is derived from an EMBL/GenBank/DDBJ whole genome shotgun (WGS) entry which is preliminary data.</text>
</comment>
<dbReference type="RefSeq" id="WP_191593020.1">
    <property type="nucleotide sequence ID" value="NZ_JACYFC010000001.1"/>
</dbReference>
<evidence type="ECO:0000256" key="1">
    <source>
        <dbReference type="ARBA" id="ARBA00022857"/>
    </source>
</evidence>
<dbReference type="InterPro" id="IPR020843">
    <property type="entry name" value="ER"/>
</dbReference>